<name>A0ABP6B1R6_9ACTN</name>
<gene>
    <name evidence="2" type="ORF">GCM10010201_35260</name>
</gene>
<reference evidence="3" key="1">
    <citation type="journal article" date="2019" name="Int. J. Syst. Evol. Microbiol.">
        <title>The Global Catalogue of Microorganisms (GCM) 10K type strain sequencing project: providing services to taxonomists for standard genome sequencing and annotation.</title>
        <authorList>
            <consortium name="The Broad Institute Genomics Platform"/>
            <consortium name="The Broad Institute Genome Sequencing Center for Infectious Disease"/>
            <person name="Wu L."/>
            <person name="Ma J."/>
        </authorList>
    </citation>
    <scope>NUCLEOTIDE SEQUENCE [LARGE SCALE GENOMIC DNA]</scope>
    <source>
        <strain evidence="3">JCM 3367</strain>
    </source>
</reference>
<evidence type="ECO:0000313" key="2">
    <source>
        <dbReference type="EMBL" id="GAA2532673.1"/>
    </source>
</evidence>
<dbReference type="EMBL" id="BAAARY010000037">
    <property type="protein sequence ID" value="GAA2532673.1"/>
    <property type="molecule type" value="Genomic_DNA"/>
</dbReference>
<proteinExistence type="predicted"/>
<keyword evidence="3" id="KW-1185">Reference proteome</keyword>
<dbReference type="Pfam" id="PF13333">
    <property type="entry name" value="rve_2"/>
    <property type="match status" value="1"/>
</dbReference>
<evidence type="ECO:0000313" key="3">
    <source>
        <dbReference type="Proteomes" id="UP001499978"/>
    </source>
</evidence>
<evidence type="ECO:0000259" key="1">
    <source>
        <dbReference type="Pfam" id="PF13333"/>
    </source>
</evidence>
<organism evidence="2 3">
    <name type="scientific">Pilimelia columellifera subsp. columellifera</name>
    <dbReference type="NCBI Taxonomy" id="706583"/>
    <lineage>
        <taxon>Bacteria</taxon>
        <taxon>Bacillati</taxon>
        <taxon>Actinomycetota</taxon>
        <taxon>Actinomycetes</taxon>
        <taxon>Micromonosporales</taxon>
        <taxon>Micromonosporaceae</taxon>
        <taxon>Pilimelia</taxon>
    </lineage>
</organism>
<comment type="caution">
    <text evidence="2">The sequence shown here is derived from an EMBL/GenBank/DDBJ whole genome shotgun (WGS) entry which is preliminary data.</text>
</comment>
<accession>A0ABP6B1R6</accession>
<sequence>METRVELANAIFEYLEIFHNRQRRHSALGYLTPIEYNYSPIAPQSLPYT</sequence>
<protein>
    <recommendedName>
        <fullName evidence="1">Integrase catalytic domain-containing protein</fullName>
    </recommendedName>
</protein>
<dbReference type="Proteomes" id="UP001499978">
    <property type="component" value="Unassembled WGS sequence"/>
</dbReference>
<feature type="domain" description="Integrase catalytic" evidence="1">
    <location>
        <begin position="2"/>
        <end position="37"/>
    </location>
</feature>
<dbReference type="InterPro" id="IPR001584">
    <property type="entry name" value="Integrase_cat-core"/>
</dbReference>